<comment type="caution">
    <text evidence="3">The sequence shown here is derived from an EMBL/GenBank/DDBJ whole genome shotgun (WGS) entry which is preliminary data.</text>
</comment>
<organism evidence="3 4">
    <name type="scientific">Pleurotus eryngii</name>
    <name type="common">Boletus of the steppes</name>
    <dbReference type="NCBI Taxonomy" id="5323"/>
    <lineage>
        <taxon>Eukaryota</taxon>
        <taxon>Fungi</taxon>
        <taxon>Dikarya</taxon>
        <taxon>Basidiomycota</taxon>
        <taxon>Agaricomycotina</taxon>
        <taxon>Agaricomycetes</taxon>
        <taxon>Agaricomycetidae</taxon>
        <taxon>Agaricales</taxon>
        <taxon>Pleurotineae</taxon>
        <taxon>Pleurotaceae</taxon>
        <taxon>Pleurotus</taxon>
    </lineage>
</organism>
<protein>
    <recommendedName>
        <fullName evidence="2">DUF6533 domain-containing protein</fullName>
    </recommendedName>
</protein>
<feature type="transmembrane region" description="Helical" evidence="1">
    <location>
        <begin position="69"/>
        <end position="87"/>
    </location>
</feature>
<dbReference type="EMBL" id="MU154660">
    <property type="protein sequence ID" value="KAF9489772.1"/>
    <property type="molecule type" value="Genomic_DNA"/>
</dbReference>
<dbReference type="InterPro" id="IPR045340">
    <property type="entry name" value="DUF6533"/>
</dbReference>
<gene>
    <name evidence="3" type="ORF">BDN71DRAFT_277463</name>
</gene>
<feature type="transmembrane region" description="Helical" evidence="1">
    <location>
        <begin position="136"/>
        <end position="157"/>
    </location>
</feature>
<accession>A0A9P6D3K8</accession>
<dbReference type="Proteomes" id="UP000807025">
    <property type="component" value="Unassembled WGS sequence"/>
</dbReference>
<dbReference type="AlphaFoldDB" id="A0A9P6D3K8"/>
<feature type="transmembrane region" description="Helical" evidence="1">
    <location>
        <begin position="108"/>
        <end position="130"/>
    </location>
</feature>
<sequence>MRETVYIVASKHTWLYSCPYIMLATPVEDATLSVFPLVLLLLHWLLIWIDMTGPSADVDNYVTCLQDKRLSTYFIYVATTLYFYDFCLTFGAELRHIWQRRKPSLRNFLYLTARYCGFASAIAGTLPWTTLTLGNAITSLKLITIVASETILMHRAWVLWQHNKFVKRLLVAIFIGSLAPCIFVVYEDIISEGVEASRPTPEVNGDYICSFLVSNATSLWIIPYIMSIFFELVTFLLASFAALLWRERIPASVRTSLVGILWKDGAMYFGFMAG</sequence>
<evidence type="ECO:0000313" key="3">
    <source>
        <dbReference type="EMBL" id="KAF9489772.1"/>
    </source>
</evidence>
<name>A0A9P6D3K8_PLEER</name>
<reference evidence="3" key="1">
    <citation type="submission" date="2020-11" db="EMBL/GenBank/DDBJ databases">
        <authorList>
            <consortium name="DOE Joint Genome Institute"/>
            <person name="Ahrendt S."/>
            <person name="Riley R."/>
            <person name="Andreopoulos W."/>
            <person name="Labutti K."/>
            <person name="Pangilinan J."/>
            <person name="Ruiz-Duenas F.J."/>
            <person name="Barrasa J.M."/>
            <person name="Sanchez-Garcia M."/>
            <person name="Camarero S."/>
            <person name="Miyauchi S."/>
            <person name="Serrano A."/>
            <person name="Linde D."/>
            <person name="Babiker R."/>
            <person name="Drula E."/>
            <person name="Ayuso-Fernandez I."/>
            <person name="Pacheco R."/>
            <person name="Padilla G."/>
            <person name="Ferreira P."/>
            <person name="Barriuso J."/>
            <person name="Kellner H."/>
            <person name="Castanera R."/>
            <person name="Alfaro M."/>
            <person name="Ramirez L."/>
            <person name="Pisabarro A.G."/>
            <person name="Kuo A."/>
            <person name="Tritt A."/>
            <person name="Lipzen A."/>
            <person name="He G."/>
            <person name="Yan M."/>
            <person name="Ng V."/>
            <person name="Cullen D."/>
            <person name="Martin F."/>
            <person name="Rosso M.-N."/>
            <person name="Henrissat B."/>
            <person name="Hibbett D."/>
            <person name="Martinez A.T."/>
            <person name="Grigoriev I.V."/>
        </authorList>
    </citation>
    <scope>NUCLEOTIDE SEQUENCE</scope>
    <source>
        <strain evidence="3">ATCC 90797</strain>
    </source>
</reference>
<evidence type="ECO:0000313" key="4">
    <source>
        <dbReference type="Proteomes" id="UP000807025"/>
    </source>
</evidence>
<keyword evidence="4" id="KW-1185">Reference proteome</keyword>
<feature type="transmembrane region" description="Helical" evidence="1">
    <location>
        <begin position="30"/>
        <end position="49"/>
    </location>
</feature>
<keyword evidence="1" id="KW-0812">Transmembrane</keyword>
<keyword evidence="1" id="KW-0472">Membrane</keyword>
<evidence type="ECO:0000259" key="2">
    <source>
        <dbReference type="Pfam" id="PF20151"/>
    </source>
</evidence>
<feature type="domain" description="DUF6533" evidence="2">
    <location>
        <begin position="73"/>
        <end position="118"/>
    </location>
</feature>
<feature type="transmembrane region" description="Helical" evidence="1">
    <location>
        <begin position="169"/>
        <end position="186"/>
    </location>
</feature>
<dbReference type="OrthoDB" id="2940333at2759"/>
<proteinExistence type="predicted"/>
<keyword evidence="1" id="KW-1133">Transmembrane helix</keyword>
<dbReference type="Pfam" id="PF20151">
    <property type="entry name" value="DUF6533"/>
    <property type="match status" value="1"/>
</dbReference>
<feature type="transmembrane region" description="Helical" evidence="1">
    <location>
        <begin position="221"/>
        <end position="245"/>
    </location>
</feature>
<evidence type="ECO:0000256" key="1">
    <source>
        <dbReference type="SAM" id="Phobius"/>
    </source>
</evidence>